<dbReference type="InterPro" id="IPR036513">
    <property type="entry name" value="STAS_dom_sf"/>
</dbReference>
<name>A0ABV6MXH6_9PSEU</name>
<dbReference type="Gene3D" id="3.30.750.24">
    <property type="entry name" value="STAS domain"/>
    <property type="match status" value="1"/>
</dbReference>
<keyword evidence="5" id="KW-1185">Reference proteome</keyword>
<comment type="caution">
    <text evidence="4">The sequence shown here is derived from an EMBL/GenBank/DDBJ whole genome shotgun (WGS) entry which is preliminary data.</text>
</comment>
<dbReference type="EMBL" id="JBHLUD010000008">
    <property type="protein sequence ID" value="MFC0544859.1"/>
    <property type="molecule type" value="Genomic_DNA"/>
</dbReference>
<reference evidence="4 5" key="1">
    <citation type="submission" date="2024-09" db="EMBL/GenBank/DDBJ databases">
        <authorList>
            <person name="Sun Q."/>
            <person name="Mori K."/>
        </authorList>
    </citation>
    <scope>NUCLEOTIDE SEQUENCE [LARGE SCALE GENOMIC DNA]</scope>
    <source>
        <strain evidence="4 5">TBRC 1432</strain>
    </source>
</reference>
<evidence type="ECO:0000256" key="2">
    <source>
        <dbReference type="RuleBase" id="RU003749"/>
    </source>
</evidence>
<dbReference type="Proteomes" id="UP001589810">
    <property type="component" value="Unassembled WGS sequence"/>
</dbReference>
<feature type="domain" description="STAS" evidence="3">
    <location>
        <begin position="1"/>
        <end position="109"/>
    </location>
</feature>
<dbReference type="PROSITE" id="PS50801">
    <property type="entry name" value="STAS"/>
    <property type="match status" value="1"/>
</dbReference>
<dbReference type="NCBIfam" id="TIGR00377">
    <property type="entry name" value="ant_ant_sig"/>
    <property type="match status" value="1"/>
</dbReference>
<dbReference type="Pfam" id="PF01740">
    <property type="entry name" value="STAS"/>
    <property type="match status" value="1"/>
</dbReference>
<evidence type="ECO:0000256" key="1">
    <source>
        <dbReference type="ARBA" id="ARBA00009013"/>
    </source>
</evidence>
<sequence length="120" mass="12877">MEIRKRTVASVTVISLVGELDGHAAAAAKDKILPLLPIRQRILFDLVGVTYVSSAGLRILLLIYRQAQCVNSSVALVGLSEELRWVLSVTGFLRFFVIADNLADGVRALSAAGQERSGVA</sequence>
<evidence type="ECO:0000313" key="4">
    <source>
        <dbReference type="EMBL" id="MFC0544859.1"/>
    </source>
</evidence>
<evidence type="ECO:0000259" key="3">
    <source>
        <dbReference type="PROSITE" id="PS50801"/>
    </source>
</evidence>
<dbReference type="PANTHER" id="PTHR33495:SF14">
    <property type="entry name" value="ANTI-SIGMA FACTOR ANTAGONIST"/>
    <property type="match status" value="1"/>
</dbReference>
<evidence type="ECO:0000313" key="5">
    <source>
        <dbReference type="Proteomes" id="UP001589810"/>
    </source>
</evidence>
<dbReference type="InterPro" id="IPR003658">
    <property type="entry name" value="Anti-sigma_ant"/>
</dbReference>
<dbReference type="SUPFAM" id="SSF52091">
    <property type="entry name" value="SpoIIaa-like"/>
    <property type="match status" value="1"/>
</dbReference>
<gene>
    <name evidence="4" type="ORF">ACFFH7_25370</name>
</gene>
<accession>A0ABV6MXH6</accession>
<protein>
    <recommendedName>
        <fullName evidence="2">Anti-sigma factor antagonist</fullName>
    </recommendedName>
</protein>
<dbReference type="CDD" id="cd07043">
    <property type="entry name" value="STAS_anti-anti-sigma_factors"/>
    <property type="match status" value="1"/>
</dbReference>
<proteinExistence type="inferred from homology"/>
<dbReference type="InterPro" id="IPR002645">
    <property type="entry name" value="STAS_dom"/>
</dbReference>
<comment type="similarity">
    <text evidence="1 2">Belongs to the anti-sigma-factor antagonist family.</text>
</comment>
<organism evidence="4 5">
    <name type="scientific">Kutzneria chonburiensis</name>
    <dbReference type="NCBI Taxonomy" id="1483604"/>
    <lineage>
        <taxon>Bacteria</taxon>
        <taxon>Bacillati</taxon>
        <taxon>Actinomycetota</taxon>
        <taxon>Actinomycetes</taxon>
        <taxon>Pseudonocardiales</taxon>
        <taxon>Pseudonocardiaceae</taxon>
        <taxon>Kutzneria</taxon>
    </lineage>
</organism>
<dbReference type="RefSeq" id="WP_273936408.1">
    <property type="nucleotide sequence ID" value="NZ_CP097263.1"/>
</dbReference>
<dbReference type="PANTHER" id="PTHR33495">
    <property type="entry name" value="ANTI-SIGMA FACTOR ANTAGONIST TM_1081-RELATED-RELATED"/>
    <property type="match status" value="1"/>
</dbReference>